<gene>
    <name evidence="3" type="ORF">DKT75_14665</name>
</gene>
<dbReference type="InterPro" id="IPR007730">
    <property type="entry name" value="SPOR-like_dom"/>
</dbReference>
<dbReference type="InterPro" id="IPR036680">
    <property type="entry name" value="SPOR-like_sf"/>
</dbReference>
<evidence type="ECO:0000313" key="3">
    <source>
        <dbReference type="EMBL" id="PWQ94536.1"/>
    </source>
</evidence>
<keyword evidence="1" id="KW-0812">Transmembrane</keyword>
<dbReference type="SUPFAM" id="SSF110997">
    <property type="entry name" value="Sporulation related repeat"/>
    <property type="match status" value="1"/>
</dbReference>
<keyword evidence="4" id="KW-1185">Reference proteome</keyword>
<name>A0A317C7C1_9GAMM</name>
<reference evidence="3 4" key="1">
    <citation type="submission" date="2018-05" db="EMBL/GenBank/DDBJ databases">
        <title>Leucothrix arctica sp. nov., isolated from Arctic seawater.</title>
        <authorList>
            <person name="Choi A."/>
            <person name="Baek K."/>
        </authorList>
    </citation>
    <scope>NUCLEOTIDE SEQUENCE [LARGE SCALE GENOMIC DNA]</scope>
    <source>
        <strain evidence="3 4">IMCC9719</strain>
    </source>
</reference>
<proteinExistence type="predicted"/>
<sequence>MSILRNPPSRQRGIAASKVLMIIVAIVLLALAYRYVKDRNFFGLSTASITSPIKNINPFTDDYAGFGVQVVATTSLAEGKKVMNKFATDGYSAFIVETDQRGSPLYLVRLGPYSRDEATAINDKIKRRYKRSPYVRDSFVVYREG</sequence>
<dbReference type="GO" id="GO:0042834">
    <property type="term" value="F:peptidoglycan binding"/>
    <property type="evidence" value="ECO:0007669"/>
    <property type="project" value="InterPro"/>
</dbReference>
<evidence type="ECO:0000313" key="4">
    <source>
        <dbReference type="Proteomes" id="UP000245506"/>
    </source>
</evidence>
<feature type="transmembrane region" description="Helical" evidence="1">
    <location>
        <begin position="15"/>
        <end position="36"/>
    </location>
</feature>
<feature type="domain" description="SPOR" evidence="2">
    <location>
        <begin position="64"/>
        <end position="129"/>
    </location>
</feature>
<dbReference type="RefSeq" id="WP_109824185.1">
    <property type="nucleotide sequence ID" value="NZ_QGKL01000039.1"/>
</dbReference>
<dbReference type="Gene3D" id="3.30.70.1070">
    <property type="entry name" value="Sporulation related repeat"/>
    <property type="match status" value="1"/>
</dbReference>
<organism evidence="3 4">
    <name type="scientific">Leucothrix arctica</name>
    <dbReference type="NCBI Taxonomy" id="1481894"/>
    <lineage>
        <taxon>Bacteria</taxon>
        <taxon>Pseudomonadati</taxon>
        <taxon>Pseudomonadota</taxon>
        <taxon>Gammaproteobacteria</taxon>
        <taxon>Thiotrichales</taxon>
        <taxon>Thiotrichaceae</taxon>
        <taxon>Leucothrix</taxon>
    </lineage>
</organism>
<dbReference type="EMBL" id="QGKL01000039">
    <property type="protein sequence ID" value="PWQ94536.1"/>
    <property type="molecule type" value="Genomic_DNA"/>
</dbReference>
<protein>
    <recommendedName>
        <fullName evidence="2">SPOR domain-containing protein</fullName>
    </recommendedName>
</protein>
<dbReference type="Pfam" id="PF05036">
    <property type="entry name" value="SPOR"/>
    <property type="match status" value="1"/>
</dbReference>
<dbReference type="Proteomes" id="UP000245506">
    <property type="component" value="Unassembled WGS sequence"/>
</dbReference>
<dbReference type="AlphaFoldDB" id="A0A317C7C1"/>
<evidence type="ECO:0000259" key="2">
    <source>
        <dbReference type="Pfam" id="PF05036"/>
    </source>
</evidence>
<keyword evidence="1" id="KW-1133">Transmembrane helix</keyword>
<comment type="caution">
    <text evidence="3">The sequence shown here is derived from an EMBL/GenBank/DDBJ whole genome shotgun (WGS) entry which is preliminary data.</text>
</comment>
<dbReference type="OrthoDB" id="5625902at2"/>
<keyword evidence="1" id="KW-0472">Membrane</keyword>
<accession>A0A317C7C1</accession>
<evidence type="ECO:0000256" key="1">
    <source>
        <dbReference type="SAM" id="Phobius"/>
    </source>
</evidence>